<keyword evidence="8 11" id="KW-0175">Coiled coil</keyword>
<dbReference type="GO" id="GO:0051959">
    <property type="term" value="F:dynein light intermediate chain binding"/>
    <property type="evidence" value="ECO:0007669"/>
    <property type="project" value="InterPro"/>
</dbReference>
<dbReference type="Proteomes" id="UP000649617">
    <property type="component" value="Unassembled WGS sequence"/>
</dbReference>
<comment type="caution">
    <text evidence="14">The sequence shown here is derived from an EMBL/GenBank/DDBJ whole genome shotgun (WGS) entry which is preliminary data.</text>
</comment>
<evidence type="ECO:0000256" key="10">
    <source>
        <dbReference type="ARBA" id="ARBA00023212"/>
    </source>
</evidence>
<keyword evidence="10" id="KW-0206">Cytoskeleton</keyword>
<accession>A0A812Q330</accession>
<evidence type="ECO:0000256" key="2">
    <source>
        <dbReference type="ARBA" id="ARBA00008887"/>
    </source>
</evidence>
<evidence type="ECO:0000256" key="9">
    <source>
        <dbReference type="ARBA" id="ARBA00023175"/>
    </source>
</evidence>
<dbReference type="InterPro" id="IPR026983">
    <property type="entry name" value="DHC"/>
</dbReference>
<keyword evidence="9" id="KW-0505">Motor protein</keyword>
<comment type="similarity">
    <text evidence="2">Belongs to the dynein heavy chain family.</text>
</comment>
<dbReference type="GO" id="GO:0007018">
    <property type="term" value="P:microtubule-based movement"/>
    <property type="evidence" value="ECO:0007669"/>
    <property type="project" value="InterPro"/>
</dbReference>
<dbReference type="GO" id="GO:0005868">
    <property type="term" value="C:cytoplasmic dynein complex"/>
    <property type="evidence" value="ECO:0007669"/>
    <property type="project" value="TreeGrafter"/>
</dbReference>
<dbReference type="GO" id="GO:0007097">
    <property type="term" value="P:nuclear migration"/>
    <property type="evidence" value="ECO:0007669"/>
    <property type="project" value="TreeGrafter"/>
</dbReference>
<keyword evidence="15" id="KW-1185">Reference proteome</keyword>
<sequence length="477" mass="54470">MTIMMKLGWNILSAGASGVSKASMQIGDDTFTGSCAGVGEDKEHRGIRSWVFCRGLWRDAEDALRHQKLSETIVAFHQQVDQTNVDLKKSAQRYNFITPRDFLDFINHFIGLMTEKRDEVLDQQSHIDGGLKKLKETEDQVANLQVGLAEKEKTLAAKNKEAEEMMSQMVKGQGEAEERKQASQKLQVDLAEQSKVIDERRGEIQKKIEEVEPALEAAKSAVGAVNKQALDELRSMNKPPEHVKMAMEAVILMVRPEIPAATINWEAVRKVMRDANFIPSILEYDAEQLKDATRETLKKKYIQNKAWDVSRIKQASRCAGPVAQWVESQLQFADLLNMMEPMRNELQQMQQQADKNKVELQACEKEVAEMEKKIQQYKEQYAQLITSVEQIKHQMQQVQKNCSRSTQLLSDLSSEKVRWQGSSKGFQEQTASMIGDVLICGAFCTYIGFFDLFMRQRVIQLWREKLDEAEIKQLDNC</sequence>
<keyword evidence="12" id="KW-1133">Transmembrane helix</keyword>
<dbReference type="Pfam" id="PF12777">
    <property type="entry name" value="MT"/>
    <property type="match status" value="1"/>
</dbReference>
<dbReference type="GO" id="GO:0005524">
    <property type="term" value="F:ATP binding"/>
    <property type="evidence" value="ECO:0007669"/>
    <property type="project" value="UniProtKB-KW"/>
</dbReference>
<dbReference type="GO" id="GO:0031122">
    <property type="term" value="P:cytoplasmic microtubule organization"/>
    <property type="evidence" value="ECO:0007669"/>
    <property type="project" value="TreeGrafter"/>
</dbReference>
<comment type="subcellular location">
    <subcellularLocation>
        <location evidence="1">Cytoplasm</location>
        <location evidence="1">Cytoskeleton</location>
    </subcellularLocation>
</comment>
<dbReference type="EMBL" id="CAJNIZ010015424">
    <property type="protein sequence ID" value="CAE7372842.1"/>
    <property type="molecule type" value="Genomic_DNA"/>
</dbReference>
<reference evidence="14" key="1">
    <citation type="submission" date="2021-02" db="EMBL/GenBank/DDBJ databases">
        <authorList>
            <person name="Dougan E. K."/>
            <person name="Rhodes N."/>
            <person name="Thang M."/>
            <person name="Chan C."/>
        </authorList>
    </citation>
    <scope>NUCLEOTIDE SEQUENCE</scope>
</reference>
<keyword evidence="4" id="KW-0493">Microtubule</keyword>
<evidence type="ECO:0000256" key="12">
    <source>
        <dbReference type="SAM" id="Phobius"/>
    </source>
</evidence>
<dbReference type="GO" id="GO:0045505">
    <property type="term" value="F:dynein intermediate chain binding"/>
    <property type="evidence" value="ECO:0007669"/>
    <property type="project" value="InterPro"/>
</dbReference>
<dbReference type="OrthoDB" id="447173at2759"/>
<keyword evidence="12" id="KW-0472">Membrane</keyword>
<dbReference type="GO" id="GO:0005881">
    <property type="term" value="C:cytoplasmic microtubule"/>
    <property type="evidence" value="ECO:0007669"/>
    <property type="project" value="TreeGrafter"/>
</dbReference>
<dbReference type="FunFam" id="1.20.920.20:FF:000002">
    <property type="entry name" value="Cytoplasmic dynein 1 heavy chain"/>
    <property type="match status" value="1"/>
</dbReference>
<dbReference type="GO" id="GO:0008569">
    <property type="term" value="F:minus-end-directed microtubule motor activity"/>
    <property type="evidence" value="ECO:0007669"/>
    <property type="project" value="TreeGrafter"/>
</dbReference>
<name>A0A812Q330_SYMPI</name>
<evidence type="ECO:0000256" key="7">
    <source>
        <dbReference type="ARBA" id="ARBA00023017"/>
    </source>
</evidence>
<feature type="domain" description="Dynein heavy chain coiled coil stalk" evidence="13">
    <location>
        <begin position="127"/>
        <end position="462"/>
    </location>
</feature>
<evidence type="ECO:0000256" key="6">
    <source>
        <dbReference type="ARBA" id="ARBA00022840"/>
    </source>
</evidence>
<feature type="transmembrane region" description="Helical" evidence="12">
    <location>
        <begin position="433"/>
        <end position="453"/>
    </location>
</feature>
<proteinExistence type="inferred from homology"/>
<dbReference type="Gene3D" id="1.20.920.20">
    <property type="match status" value="1"/>
</dbReference>
<evidence type="ECO:0000256" key="1">
    <source>
        <dbReference type="ARBA" id="ARBA00004245"/>
    </source>
</evidence>
<protein>
    <recommendedName>
        <fullName evidence="13">Dynein heavy chain coiled coil stalk domain-containing protein</fullName>
    </recommendedName>
</protein>
<evidence type="ECO:0000256" key="5">
    <source>
        <dbReference type="ARBA" id="ARBA00022741"/>
    </source>
</evidence>
<evidence type="ECO:0000256" key="8">
    <source>
        <dbReference type="ARBA" id="ARBA00023054"/>
    </source>
</evidence>
<keyword evidence="12" id="KW-0812">Transmembrane</keyword>
<organism evidence="14 15">
    <name type="scientific">Symbiodinium pilosum</name>
    <name type="common">Dinoflagellate</name>
    <dbReference type="NCBI Taxonomy" id="2952"/>
    <lineage>
        <taxon>Eukaryota</taxon>
        <taxon>Sar</taxon>
        <taxon>Alveolata</taxon>
        <taxon>Dinophyceae</taxon>
        <taxon>Suessiales</taxon>
        <taxon>Symbiodiniaceae</taxon>
        <taxon>Symbiodinium</taxon>
    </lineage>
</organism>
<dbReference type="GO" id="GO:0005938">
    <property type="term" value="C:cell cortex"/>
    <property type="evidence" value="ECO:0007669"/>
    <property type="project" value="TreeGrafter"/>
</dbReference>
<keyword evidence="6" id="KW-0067">ATP-binding</keyword>
<gene>
    <name evidence="14" type="ORF">SPIL2461_LOCUS9040</name>
</gene>
<dbReference type="InterPro" id="IPR024743">
    <property type="entry name" value="Dynein_HC_stalk"/>
</dbReference>
<keyword evidence="7" id="KW-0243">Dynein</keyword>
<evidence type="ECO:0000256" key="4">
    <source>
        <dbReference type="ARBA" id="ARBA00022701"/>
    </source>
</evidence>
<feature type="coiled-coil region" evidence="11">
    <location>
        <begin position="134"/>
        <end position="168"/>
    </location>
</feature>
<feature type="coiled-coil region" evidence="11">
    <location>
        <begin position="332"/>
        <end position="401"/>
    </location>
</feature>
<evidence type="ECO:0000256" key="11">
    <source>
        <dbReference type="SAM" id="Coils"/>
    </source>
</evidence>
<dbReference type="GO" id="GO:0007052">
    <property type="term" value="P:mitotic spindle organization"/>
    <property type="evidence" value="ECO:0007669"/>
    <property type="project" value="TreeGrafter"/>
</dbReference>
<evidence type="ECO:0000313" key="14">
    <source>
        <dbReference type="EMBL" id="CAE7372842.1"/>
    </source>
</evidence>
<keyword evidence="5" id="KW-0547">Nucleotide-binding</keyword>
<keyword evidence="3" id="KW-0963">Cytoplasm</keyword>
<evidence type="ECO:0000313" key="15">
    <source>
        <dbReference type="Proteomes" id="UP000649617"/>
    </source>
</evidence>
<dbReference type="PANTHER" id="PTHR10676:SF314">
    <property type="entry name" value="CYTOPLASMIC DYNEIN 1 HEAVY CHAIN 1"/>
    <property type="match status" value="1"/>
</dbReference>
<dbReference type="PANTHER" id="PTHR10676">
    <property type="entry name" value="DYNEIN HEAVY CHAIN FAMILY PROTEIN"/>
    <property type="match status" value="1"/>
</dbReference>
<evidence type="ECO:0000256" key="3">
    <source>
        <dbReference type="ARBA" id="ARBA00022490"/>
    </source>
</evidence>
<dbReference type="AlphaFoldDB" id="A0A812Q330"/>
<evidence type="ECO:0000259" key="13">
    <source>
        <dbReference type="Pfam" id="PF12777"/>
    </source>
</evidence>